<gene>
    <name evidence="2" type="ORF">GCM10007094_20380</name>
</gene>
<dbReference type="PROSITE" id="PS51186">
    <property type="entry name" value="GNAT"/>
    <property type="match status" value="1"/>
</dbReference>
<dbReference type="Pfam" id="PF13673">
    <property type="entry name" value="Acetyltransf_10"/>
    <property type="match status" value="1"/>
</dbReference>
<dbReference type="EMBL" id="BMXE01000003">
    <property type="protein sequence ID" value="GHB31621.1"/>
    <property type="molecule type" value="Genomic_DNA"/>
</dbReference>
<evidence type="ECO:0000259" key="1">
    <source>
        <dbReference type="PROSITE" id="PS51186"/>
    </source>
</evidence>
<feature type="domain" description="N-acetyltransferase" evidence="1">
    <location>
        <begin position="5"/>
        <end position="151"/>
    </location>
</feature>
<evidence type="ECO:0000313" key="2">
    <source>
        <dbReference type="EMBL" id="GHB31621.1"/>
    </source>
</evidence>
<keyword evidence="3" id="KW-1185">Reference proteome</keyword>
<name>A0ABQ3EC04_9HYPH</name>
<dbReference type="Proteomes" id="UP000637980">
    <property type="component" value="Unassembled WGS sequence"/>
</dbReference>
<protein>
    <submittedName>
        <fullName evidence="2">Acetyltransferase</fullName>
    </submittedName>
</protein>
<organism evidence="2 3">
    <name type="scientific">Pseudovibrio japonicus</name>
    <dbReference type="NCBI Taxonomy" id="366534"/>
    <lineage>
        <taxon>Bacteria</taxon>
        <taxon>Pseudomonadati</taxon>
        <taxon>Pseudomonadota</taxon>
        <taxon>Alphaproteobacteria</taxon>
        <taxon>Hyphomicrobiales</taxon>
        <taxon>Stappiaceae</taxon>
        <taxon>Pseudovibrio</taxon>
    </lineage>
</organism>
<sequence length="171" mass="18944">MSHYLELKDFNEFGVEQLYALLKLRCDVFIVEQECAYPDIDGLDLGAKHLLMQNNAGDIIGALRVLHADVDGDVFKIGRVVVSKEARGQGIAGKLMEAALSYCAATNSEFRVELQAQAYLQDFYLRLGFFAISEIYPEDGIPHVDMRLKLPPESRSLIATKEPAASSAVYA</sequence>
<evidence type="ECO:0000313" key="3">
    <source>
        <dbReference type="Proteomes" id="UP000637980"/>
    </source>
</evidence>
<reference evidence="3" key="1">
    <citation type="journal article" date="2019" name="Int. J. Syst. Evol. Microbiol.">
        <title>The Global Catalogue of Microorganisms (GCM) 10K type strain sequencing project: providing services to taxonomists for standard genome sequencing and annotation.</title>
        <authorList>
            <consortium name="The Broad Institute Genomics Platform"/>
            <consortium name="The Broad Institute Genome Sequencing Center for Infectious Disease"/>
            <person name="Wu L."/>
            <person name="Ma J."/>
        </authorList>
    </citation>
    <scope>NUCLEOTIDE SEQUENCE [LARGE SCALE GENOMIC DNA]</scope>
    <source>
        <strain evidence="3">KCTC 12861</strain>
    </source>
</reference>
<accession>A0ABQ3EC04</accession>
<dbReference type="RefSeq" id="WP_189436661.1">
    <property type="nucleotide sequence ID" value="NZ_BMXE01000003.1"/>
</dbReference>
<dbReference type="InterPro" id="IPR016181">
    <property type="entry name" value="Acyl_CoA_acyltransferase"/>
</dbReference>
<comment type="caution">
    <text evidence="2">The sequence shown here is derived from an EMBL/GenBank/DDBJ whole genome shotgun (WGS) entry which is preliminary data.</text>
</comment>
<dbReference type="SUPFAM" id="SSF55729">
    <property type="entry name" value="Acyl-CoA N-acyltransferases (Nat)"/>
    <property type="match status" value="1"/>
</dbReference>
<dbReference type="Gene3D" id="3.40.630.30">
    <property type="match status" value="1"/>
</dbReference>
<dbReference type="CDD" id="cd04301">
    <property type="entry name" value="NAT_SF"/>
    <property type="match status" value="1"/>
</dbReference>
<proteinExistence type="predicted"/>
<dbReference type="InterPro" id="IPR000182">
    <property type="entry name" value="GNAT_dom"/>
</dbReference>